<protein>
    <submittedName>
        <fullName evidence="1">AAA-ATPase 1</fullName>
    </submittedName>
</protein>
<evidence type="ECO:0000313" key="2">
    <source>
        <dbReference type="Proteomes" id="UP001604277"/>
    </source>
</evidence>
<proteinExistence type="predicted"/>
<reference evidence="2" key="1">
    <citation type="submission" date="2024-07" db="EMBL/GenBank/DDBJ databases">
        <title>Two chromosome-level genome assemblies of Korean endemic species Abeliophyllum distichum and Forsythia ovata (Oleaceae).</title>
        <authorList>
            <person name="Jang H."/>
        </authorList>
    </citation>
    <scope>NUCLEOTIDE SEQUENCE [LARGE SCALE GENOMIC DNA]</scope>
</reference>
<sequence>MGYQALVGFHSCHSQPAVTTNSNLKHVLEVGNAITVKERRRKLFTNKSDNGYRTSNWSHVVFEHPATSDTSALEPNNKEEIIKDLITFTKVKDYYTKWGIYSTALLELGSPP</sequence>
<evidence type="ECO:0000313" key="1">
    <source>
        <dbReference type="EMBL" id="KAL2528324.1"/>
    </source>
</evidence>
<name>A0ABD1UTD7_9LAMI</name>
<organism evidence="1 2">
    <name type="scientific">Forsythia ovata</name>
    <dbReference type="NCBI Taxonomy" id="205694"/>
    <lineage>
        <taxon>Eukaryota</taxon>
        <taxon>Viridiplantae</taxon>
        <taxon>Streptophyta</taxon>
        <taxon>Embryophyta</taxon>
        <taxon>Tracheophyta</taxon>
        <taxon>Spermatophyta</taxon>
        <taxon>Magnoliopsida</taxon>
        <taxon>eudicotyledons</taxon>
        <taxon>Gunneridae</taxon>
        <taxon>Pentapetalae</taxon>
        <taxon>asterids</taxon>
        <taxon>lamiids</taxon>
        <taxon>Lamiales</taxon>
        <taxon>Oleaceae</taxon>
        <taxon>Forsythieae</taxon>
        <taxon>Forsythia</taxon>
    </lineage>
</organism>
<dbReference type="AlphaFoldDB" id="A0ABD1UTD7"/>
<keyword evidence="2" id="KW-1185">Reference proteome</keyword>
<dbReference type="InterPro" id="IPR050747">
    <property type="entry name" value="Mitochondrial_chaperone_BCS1"/>
</dbReference>
<comment type="caution">
    <text evidence="1">The sequence shown here is derived from an EMBL/GenBank/DDBJ whole genome shotgun (WGS) entry which is preliminary data.</text>
</comment>
<accession>A0ABD1UTD7</accession>
<dbReference type="PANTHER" id="PTHR23070">
    <property type="entry name" value="BCS1 AAA-TYPE ATPASE"/>
    <property type="match status" value="1"/>
</dbReference>
<dbReference type="EMBL" id="JBFOLJ010000006">
    <property type="protein sequence ID" value="KAL2528324.1"/>
    <property type="molecule type" value="Genomic_DNA"/>
</dbReference>
<dbReference type="Proteomes" id="UP001604277">
    <property type="component" value="Unassembled WGS sequence"/>
</dbReference>
<gene>
    <name evidence="1" type="ORF">Fot_20925</name>
</gene>